<feature type="region of interest" description="Disordered" evidence="1">
    <location>
        <begin position="1232"/>
        <end position="1262"/>
    </location>
</feature>
<reference evidence="2" key="1">
    <citation type="submission" date="2022-12" db="EMBL/GenBank/DDBJ databases">
        <title>Chromosome-level genome assembly of the bean flower thrips Megalurothrips usitatus.</title>
        <authorList>
            <person name="Ma L."/>
            <person name="Liu Q."/>
            <person name="Li H."/>
            <person name="Cai W."/>
        </authorList>
    </citation>
    <scope>NUCLEOTIDE SEQUENCE</scope>
    <source>
        <strain evidence="2">Cailab_2022a</strain>
    </source>
</reference>
<evidence type="ECO:0000256" key="1">
    <source>
        <dbReference type="SAM" id="MobiDB-lite"/>
    </source>
</evidence>
<keyword evidence="3" id="KW-1185">Reference proteome</keyword>
<sequence length="1522" mass="169596">MDPSALLLKLNNGDISNIVPELKVALAGQGHSSFAHRVVLRISNLCIKSSGRADPVISDEDEALQLVLLCVQAIDVDSAVGSQIPANCRTITAVFNVLSRFYGNRNFAHFVKTLNAFLPVLEKMSASMGDQEHKGVIKYVTLIQNILLSESTFKEDPHSEISPLNLWNLMLRVCALVNSKKFITQIFSVMSSMAGKYENHYGSNGYEKVLDFNQALLESFIAFSEARLSKFDADEDNINNIFGVLTSTLWRFLRVHVKSGSISNLYKTIDCMAKFVSSCLCAHSQHIECFNLIVRILKTFFFQDKHSSNEKYFICELQHYQKVLEGNKTKGISPPFQWVIFIAGCAVTSFITAEAQTKKNIFTVELLTSMHHFTLLLAELLETSNTAVCQASGQTCSYKKDATLAFKTVNIFTTLSMECMKDNQEGLTSLLPLIESSLTLQQSIMEKAVEGKCVKADLLQNMFSDIAYSVGNLCYSTSHWKYSQTFLQQSLKYLYSDRNSLSSIQKQKVFSLLSRLLVACEKQELWEEAKVSALLHVMLHLKLNTPQHPFVRHQWTSLQNANQANMKTTIEFFKHKSLLFKSICPGFDFDEKLVPGLLLWELSCYSVDRLESSDTILNAWLALKETKASPLMLLEGSAMACQALFSCSDKVNWYDLISGSLLTWFSRVKVSEKAVSLCLMAVHYQIKFLMHAQKHFDENEFKVEEVAVYSQNPALVKQPQDVISPGDVCLVRSTFPNLNLQREQKLMDLLDTAINYWNDSLHAGLCLDHCAVHPSIASSGEYLLQISFLYTLWGYNTGAAKAFQVCLKFAKKMNMDDLQLQALSGLMNIVEVKKELIAEADALLVRLKDHPKISYMTQCYLTSRAFQSLRTASYIEGMNALQEVIDCTPTASSVWCYAYAKLLQASYSVLPKSKLDQTALSGSICAARGLSYCVQSVQDKRLSNSPLIFAALVNQALLISLWIGRYFLCRQMPKQARTYMKAELMLALKLGLATRAAEFICELAFVDLLSEKVEEASAKIIDLQCILGRSETSQDNGDHGDAIEEGNEVDALELVPPPKPPGSNLGSSPLLESKEMFYLPISRHGSSCNCYMCRNYSVQNTWLMYSHLQAKINLLRFDVHKSYGIYKKALRAAGFILQKFSRPACSSELCLQQHQVACTEISLRLDFVDMLFMYGKDTEALKVNSAVLEAFKSLKTDENLLLGCALEQKMCIIEIMDGKRKDFDKAAVKTPETQDGLYPGSPRLSAEKTPEQSACISTPHVAGKRRQPLKRVEAANHLIVPLTDQFFTPKSNFYSMIQNNDSDDELTSQTSKENFSSPLPKFRNLKYTKREGVKNTAQNLSGQEVQKTKELAMVKNTASNKVVKPLHSSKAKAEDVPISCEAAVPRRLARGSKVTSEDLSGCGEAAALKNPASSRRAATAVGRAMSSQNNLTVKAADTRDVVDDKIVAPQKKGTARNLCTKSVVAQKTVSVTNTRLASSKSDLECSKAAALKVRKDATLKADCSAAAKVSVEPKRQTRQRKT</sequence>
<feature type="region of interest" description="Disordered" evidence="1">
    <location>
        <begin position="1298"/>
        <end position="1320"/>
    </location>
</feature>
<dbReference type="EMBL" id="JAPTSV010000009">
    <property type="protein sequence ID" value="KAJ1524239.1"/>
    <property type="molecule type" value="Genomic_DNA"/>
</dbReference>
<accession>A0AAV7XHQ6</accession>
<proteinExistence type="predicted"/>
<gene>
    <name evidence="2" type="ORF">ONE63_010755</name>
</gene>
<dbReference type="Proteomes" id="UP001075354">
    <property type="component" value="Chromosome 9"/>
</dbReference>
<evidence type="ECO:0000313" key="3">
    <source>
        <dbReference type="Proteomes" id="UP001075354"/>
    </source>
</evidence>
<comment type="caution">
    <text evidence="2">The sequence shown here is derived from an EMBL/GenBank/DDBJ whole genome shotgun (WGS) entry which is preliminary data.</text>
</comment>
<organism evidence="2 3">
    <name type="scientific">Megalurothrips usitatus</name>
    <name type="common">bean blossom thrips</name>
    <dbReference type="NCBI Taxonomy" id="439358"/>
    <lineage>
        <taxon>Eukaryota</taxon>
        <taxon>Metazoa</taxon>
        <taxon>Ecdysozoa</taxon>
        <taxon>Arthropoda</taxon>
        <taxon>Hexapoda</taxon>
        <taxon>Insecta</taxon>
        <taxon>Pterygota</taxon>
        <taxon>Neoptera</taxon>
        <taxon>Paraneoptera</taxon>
        <taxon>Thysanoptera</taxon>
        <taxon>Terebrantia</taxon>
        <taxon>Thripoidea</taxon>
        <taxon>Thripidae</taxon>
        <taxon>Megalurothrips</taxon>
    </lineage>
</organism>
<protein>
    <recommendedName>
        <fullName evidence="4">Separin</fullName>
    </recommendedName>
</protein>
<feature type="compositionally biased region" description="Polar residues" evidence="1">
    <location>
        <begin position="1307"/>
        <end position="1317"/>
    </location>
</feature>
<name>A0AAV7XHQ6_9NEOP</name>
<evidence type="ECO:0000313" key="2">
    <source>
        <dbReference type="EMBL" id="KAJ1524239.1"/>
    </source>
</evidence>
<evidence type="ECO:0008006" key="4">
    <source>
        <dbReference type="Google" id="ProtNLM"/>
    </source>
</evidence>